<gene>
    <name evidence="1" type="ORF">EA58_03830</name>
</gene>
<dbReference type="AlphaFoldDB" id="A0A066RR18"/>
<dbReference type="RefSeq" id="WP_036749010.1">
    <property type="nucleotide sequence ID" value="NZ_JAGSGC010000002.1"/>
</dbReference>
<evidence type="ECO:0000313" key="2">
    <source>
        <dbReference type="Proteomes" id="UP000027192"/>
    </source>
</evidence>
<proteinExistence type="predicted"/>
<name>A0A066RR18_9GAMM</name>
<dbReference type="EMBL" id="JMIB01000005">
    <property type="protein sequence ID" value="KDM92895.1"/>
    <property type="molecule type" value="Genomic_DNA"/>
</dbReference>
<comment type="caution">
    <text evidence="1">The sequence shown here is derived from an EMBL/GenBank/DDBJ whole genome shotgun (WGS) entry which is preliminary data.</text>
</comment>
<organism evidence="1 2">
    <name type="scientific">Photobacterium galatheae</name>
    <dbReference type="NCBI Taxonomy" id="1654360"/>
    <lineage>
        <taxon>Bacteria</taxon>
        <taxon>Pseudomonadati</taxon>
        <taxon>Pseudomonadota</taxon>
        <taxon>Gammaproteobacteria</taxon>
        <taxon>Vibrionales</taxon>
        <taxon>Vibrionaceae</taxon>
        <taxon>Photobacterium</taxon>
    </lineage>
</organism>
<evidence type="ECO:0000313" key="1">
    <source>
        <dbReference type="EMBL" id="KDM92895.1"/>
    </source>
</evidence>
<evidence type="ECO:0008006" key="3">
    <source>
        <dbReference type="Google" id="ProtNLM"/>
    </source>
</evidence>
<dbReference type="OrthoDB" id="6587128at2"/>
<protein>
    <recommendedName>
        <fullName evidence="3">Phage protein</fullName>
    </recommendedName>
</protein>
<dbReference type="Proteomes" id="UP000027192">
    <property type="component" value="Unassembled WGS sequence"/>
</dbReference>
<sequence>MSDGIHLNDYHQAVKTWLSENLSWLKTIEHYPETQTALKTPCVFFGVMDWERSDNQPMNGQLAVTLNCEILAVLGMADAQYQLEVRNAAMAIGLAIEQSRFGLPVDPAVFVSAEPDGFNPELDEYAVWSIRFNQDVEIGQDVYQPEGLTPHTVHVGYSPDIGPANTDKYEQVVGDE</sequence>
<accession>A0A066RR18</accession>
<dbReference type="STRING" id="1654360.EA58_03830"/>
<reference evidence="1 2" key="1">
    <citation type="submission" date="2014-04" db="EMBL/GenBank/DDBJ databases">
        <title>Draft genome sequence of Photobacterium halotolerans S2753: a solonamide, ngercheumicin and holomycin producer.</title>
        <authorList>
            <person name="Machado H.R."/>
            <person name="Gram L."/>
        </authorList>
    </citation>
    <scope>NUCLEOTIDE SEQUENCE [LARGE SCALE GENOMIC DNA]</scope>
    <source>
        <strain evidence="1 2">S2753</strain>
    </source>
</reference>
<keyword evidence="2" id="KW-1185">Reference proteome</keyword>